<keyword evidence="3" id="KW-1185">Reference proteome</keyword>
<dbReference type="Proteomes" id="UP001066276">
    <property type="component" value="Chromosome 9"/>
</dbReference>
<sequence length="117" mass="12456">MDEQDECAAGVAGRELSPGEGGLGRELVPGSLPGMRPRPLWRPSPCREPPMSDLAPVCEPAGVPAPTQEPSEAAQSDPHARGDSAPRLVGERMRASRSPFALLNIGQCRERAFSLEE</sequence>
<feature type="compositionally biased region" description="Basic and acidic residues" evidence="1">
    <location>
        <begin position="78"/>
        <end position="93"/>
    </location>
</feature>
<reference evidence="2" key="1">
    <citation type="journal article" date="2022" name="bioRxiv">
        <title>Sequencing and chromosome-scale assembly of the giantPleurodeles waltlgenome.</title>
        <authorList>
            <person name="Brown T."/>
            <person name="Elewa A."/>
            <person name="Iarovenko S."/>
            <person name="Subramanian E."/>
            <person name="Araus A.J."/>
            <person name="Petzold A."/>
            <person name="Susuki M."/>
            <person name="Suzuki K.-i.T."/>
            <person name="Hayashi T."/>
            <person name="Toyoda A."/>
            <person name="Oliveira C."/>
            <person name="Osipova E."/>
            <person name="Leigh N.D."/>
            <person name="Simon A."/>
            <person name="Yun M.H."/>
        </authorList>
    </citation>
    <scope>NUCLEOTIDE SEQUENCE</scope>
    <source>
        <strain evidence="2">20211129_DDA</strain>
        <tissue evidence="2">Liver</tissue>
    </source>
</reference>
<name>A0AAV7N0L4_PLEWA</name>
<evidence type="ECO:0000256" key="1">
    <source>
        <dbReference type="SAM" id="MobiDB-lite"/>
    </source>
</evidence>
<dbReference type="AlphaFoldDB" id="A0AAV7N0L4"/>
<evidence type="ECO:0000313" key="2">
    <source>
        <dbReference type="EMBL" id="KAJ1109482.1"/>
    </source>
</evidence>
<gene>
    <name evidence="2" type="ORF">NDU88_006842</name>
</gene>
<protein>
    <submittedName>
        <fullName evidence="2">Uncharacterized protein</fullName>
    </submittedName>
</protein>
<organism evidence="2 3">
    <name type="scientific">Pleurodeles waltl</name>
    <name type="common">Iberian ribbed newt</name>
    <dbReference type="NCBI Taxonomy" id="8319"/>
    <lineage>
        <taxon>Eukaryota</taxon>
        <taxon>Metazoa</taxon>
        <taxon>Chordata</taxon>
        <taxon>Craniata</taxon>
        <taxon>Vertebrata</taxon>
        <taxon>Euteleostomi</taxon>
        <taxon>Amphibia</taxon>
        <taxon>Batrachia</taxon>
        <taxon>Caudata</taxon>
        <taxon>Salamandroidea</taxon>
        <taxon>Salamandridae</taxon>
        <taxon>Pleurodelinae</taxon>
        <taxon>Pleurodeles</taxon>
    </lineage>
</organism>
<accession>A0AAV7N0L4</accession>
<proteinExistence type="predicted"/>
<feature type="region of interest" description="Disordered" evidence="1">
    <location>
        <begin position="1"/>
        <end position="93"/>
    </location>
</feature>
<dbReference type="EMBL" id="JANPWB010000013">
    <property type="protein sequence ID" value="KAJ1109482.1"/>
    <property type="molecule type" value="Genomic_DNA"/>
</dbReference>
<comment type="caution">
    <text evidence="2">The sequence shown here is derived from an EMBL/GenBank/DDBJ whole genome shotgun (WGS) entry which is preliminary data.</text>
</comment>
<evidence type="ECO:0000313" key="3">
    <source>
        <dbReference type="Proteomes" id="UP001066276"/>
    </source>
</evidence>